<name>A0A7G9Z4F5_9EURY</name>
<gene>
    <name evidence="2" type="ORF">FBIBDDDO_00001</name>
</gene>
<keyword evidence="1" id="KW-0472">Membrane</keyword>
<evidence type="ECO:0000256" key="1">
    <source>
        <dbReference type="SAM" id="Phobius"/>
    </source>
</evidence>
<keyword evidence="1" id="KW-1133">Transmembrane helix</keyword>
<reference evidence="2" key="1">
    <citation type="submission" date="2020-06" db="EMBL/GenBank/DDBJ databases">
        <title>Unique genomic features of the anaerobic methanotrophic archaea.</title>
        <authorList>
            <person name="Chadwick G.L."/>
            <person name="Skennerton C.T."/>
            <person name="Laso-Perez R."/>
            <person name="Leu A.O."/>
            <person name="Speth D.R."/>
            <person name="Yu H."/>
            <person name="Morgan-Lang C."/>
            <person name="Hatzenpichler R."/>
            <person name="Goudeau D."/>
            <person name="Malmstrom R."/>
            <person name="Brazelton W.J."/>
            <person name="Woyke T."/>
            <person name="Hallam S.J."/>
            <person name="Tyson G.W."/>
            <person name="Wegener G."/>
            <person name="Boetius A."/>
            <person name="Orphan V."/>
        </authorList>
    </citation>
    <scope>NUCLEOTIDE SEQUENCE</scope>
</reference>
<organism evidence="2">
    <name type="scientific">Candidatus Methanophaga sp. ANME-1 ERB7</name>
    <dbReference type="NCBI Taxonomy" id="2759913"/>
    <lineage>
        <taxon>Archaea</taxon>
        <taxon>Methanobacteriati</taxon>
        <taxon>Methanobacteriota</taxon>
        <taxon>Stenosarchaea group</taxon>
        <taxon>Methanomicrobia</taxon>
        <taxon>Candidatus Methanophagales</taxon>
        <taxon>Candidatus Methanophagaceae</taxon>
        <taxon>Candidatus Methanophaga</taxon>
    </lineage>
</organism>
<feature type="transmembrane region" description="Helical" evidence="1">
    <location>
        <begin position="38"/>
        <end position="59"/>
    </location>
</feature>
<feature type="transmembrane region" description="Helical" evidence="1">
    <location>
        <begin position="93"/>
        <end position="117"/>
    </location>
</feature>
<dbReference type="EMBL" id="MT631604">
    <property type="protein sequence ID" value="QNO55139.1"/>
    <property type="molecule type" value="Genomic_DNA"/>
</dbReference>
<evidence type="ECO:0000313" key="2">
    <source>
        <dbReference type="EMBL" id="QNO55139.1"/>
    </source>
</evidence>
<feature type="transmembrane region" description="Helical" evidence="1">
    <location>
        <begin position="123"/>
        <end position="147"/>
    </location>
</feature>
<proteinExistence type="predicted"/>
<dbReference type="AlphaFoldDB" id="A0A7G9Z4F5"/>
<protein>
    <submittedName>
        <fullName evidence="2">Uncharacterized protein</fullName>
    </submittedName>
</protein>
<accession>A0A7G9Z4F5</accession>
<keyword evidence="1" id="KW-0812">Transmembrane</keyword>
<sequence length="176" mass="20052">MAVYTVQLPPRMASDAVKFIAVNCVRHYIRSFVAVLTHYLYCTWIILGFVVGSITVQLCRTMAVRADKPLLIMDISVRSRFLMSWHIAHKSRCLLRFVAWVTCIYGYLLSLVAMSHLGFISHMALFASCDMAVRTVPLCIIFIHVYAKRFCRMPHVFVHHPSTGVVKCSRKSLGNI</sequence>